<evidence type="ECO:0000259" key="1">
    <source>
        <dbReference type="SMART" id="SM00256"/>
    </source>
</evidence>
<feature type="domain" description="F-box" evidence="1">
    <location>
        <begin position="38"/>
        <end position="79"/>
    </location>
</feature>
<name>A0AAD4SHY4_9MAGN</name>
<dbReference type="AlphaFoldDB" id="A0AAD4SHY4"/>
<accession>A0AAD4SHY4</accession>
<dbReference type="Gene3D" id="1.20.1280.50">
    <property type="match status" value="1"/>
</dbReference>
<dbReference type="InterPro" id="IPR013187">
    <property type="entry name" value="F-box-assoc_dom_typ3"/>
</dbReference>
<reference evidence="2" key="1">
    <citation type="submission" date="2022-04" db="EMBL/GenBank/DDBJ databases">
        <title>A functionally conserved STORR gene fusion in Papaver species that diverged 16.8 million years ago.</title>
        <authorList>
            <person name="Catania T."/>
        </authorList>
    </citation>
    <scope>NUCLEOTIDE SEQUENCE</scope>
    <source>
        <strain evidence="2">S-188037</strain>
    </source>
</reference>
<dbReference type="PANTHER" id="PTHR31111">
    <property type="entry name" value="BNAA05G37150D PROTEIN-RELATED"/>
    <property type="match status" value="1"/>
</dbReference>
<organism evidence="2 3">
    <name type="scientific">Papaver atlanticum</name>
    <dbReference type="NCBI Taxonomy" id="357466"/>
    <lineage>
        <taxon>Eukaryota</taxon>
        <taxon>Viridiplantae</taxon>
        <taxon>Streptophyta</taxon>
        <taxon>Embryophyta</taxon>
        <taxon>Tracheophyta</taxon>
        <taxon>Spermatophyta</taxon>
        <taxon>Magnoliopsida</taxon>
        <taxon>Ranunculales</taxon>
        <taxon>Papaveraceae</taxon>
        <taxon>Papaveroideae</taxon>
        <taxon>Papaver</taxon>
    </lineage>
</organism>
<dbReference type="Pfam" id="PF00646">
    <property type="entry name" value="F-box"/>
    <property type="match status" value="1"/>
</dbReference>
<dbReference type="SUPFAM" id="SSF81383">
    <property type="entry name" value="F-box domain"/>
    <property type="match status" value="1"/>
</dbReference>
<comment type="caution">
    <text evidence="2">The sequence shown here is derived from an EMBL/GenBank/DDBJ whole genome shotgun (WGS) entry which is preliminary data.</text>
</comment>
<evidence type="ECO:0000313" key="2">
    <source>
        <dbReference type="EMBL" id="KAI3908794.1"/>
    </source>
</evidence>
<evidence type="ECO:0000313" key="3">
    <source>
        <dbReference type="Proteomes" id="UP001202328"/>
    </source>
</evidence>
<dbReference type="NCBIfam" id="TIGR01640">
    <property type="entry name" value="F_box_assoc_1"/>
    <property type="match status" value="1"/>
</dbReference>
<keyword evidence="3" id="KW-1185">Reference proteome</keyword>
<gene>
    <name evidence="2" type="ORF">MKW98_029344</name>
</gene>
<dbReference type="PANTHER" id="PTHR31111:SF138">
    <property type="entry name" value="F-BOX ASSOCIATED DOMAIN-CONTAINING PROTEIN"/>
    <property type="match status" value="1"/>
</dbReference>
<proteinExistence type="predicted"/>
<dbReference type="InterPro" id="IPR017451">
    <property type="entry name" value="F-box-assoc_interact_dom"/>
</dbReference>
<sequence length="450" mass="51680">MRKCYNKGGQLDGRKKKKQKCTGNISNTGTSTSTSFGLVGDILTCEILSRLPVKSLMRFKCVCKNWQFLIANDMYFINLHLTRSKTRPILFMSFPTSLENPTEIIDGVIYDRVLERKTEILLTADLLSQGRGNAVSAAKFHTVREIDASFFDTMLGPVNGLIGFYDSHTTCGVSVCDVSTREVTPWIKSTLLEDFEEEEGDKFNRYMQSVDSMLGFDPATKVHKVVSIWSITHADYNRDRDVVCEVLTIGDDKWTRTDEIPPYNTISFRRALVYVNGFVYYASRDFMTSEPDNDKIVAFDVGSEKFTVIRVPKFIIDQPRETKRFFGSSITLLEVDCRLALLCKMSGYVVKLWLFDHNHNDWSEVATIELPYLWDEGRKVHFLSVPGMDQIILKSYLWTNNLIHGLSFHSYNWRNKTFMEVQINGMSIRDAYFLSSNRVTTMVESLWPAH</sequence>
<dbReference type="SMART" id="SM00256">
    <property type="entry name" value="FBOX"/>
    <property type="match status" value="1"/>
</dbReference>
<dbReference type="Pfam" id="PF08268">
    <property type="entry name" value="FBA_3"/>
    <property type="match status" value="1"/>
</dbReference>
<protein>
    <recommendedName>
        <fullName evidence="1">F-box domain-containing protein</fullName>
    </recommendedName>
</protein>
<dbReference type="EMBL" id="JAJJMB010010439">
    <property type="protein sequence ID" value="KAI3908794.1"/>
    <property type="molecule type" value="Genomic_DNA"/>
</dbReference>
<dbReference type="Proteomes" id="UP001202328">
    <property type="component" value="Unassembled WGS sequence"/>
</dbReference>
<dbReference type="InterPro" id="IPR036047">
    <property type="entry name" value="F-box-like_dom_sf"/>
</dbReference>
<dbReference type="InterPro" id="IPR001810">
    <property type="entry name" value="F-box_dom"/>
</dbReference>